<feature type="binding site" evidence="12">
    <location>
        <position position="210"/>
    </location>
    <ligand>
        <name>Ca(2+)</name>
        <dbReference type="ChEBI" id="CHEBI:29108"/>
    </ligand>
</feature>
<evidence type="ECO:0000313" key="16">
    <source>
        <dbReference type="EMBL" id="KAI3556946.1"/>
    </source>
</evidence>
<comment type="pathway">
    <text evidence="1 13">Amino-acid degradation; L-phenylalanine degradation; acetoacetate and fumarate from L-phenylalanine: step 6/6.</text>
</comment>
<dbReference type="PANTHER" id="PTHR43069:SF2">
    <property type="entry name" value="FUMARYLACETOACETASE"/>
    <property type="match status" value="1"/>
</dbReference>
<feature type="binding site" evidence="11">
    <location>
        <position position="249"/>
    </location>
    <ligand>
        <name>substrate</name>
    </ligand>
</feature>
<evidence type="ECO:0000256" key="7">
    <source>
        <dbReference type="ARBA" id="ARBA00022842"/>
    </source>
</evidence>
<evidence type="ECO:0000313" key="17">
    <source>
        <dbReference type="Proteomes" id="UP001056436"/>
    </source>
</evidence>
<dbReference type="FunFam" id="3.90.850.10:FF:000009">
    <property type="entry name" value="Fumarylacetoacetase"/>
    <property type="match status" value="1"/>
</dbReference>
<protein>
    <recommendedName>
        <fullName evidence="3 13">Fumarylacetoacetase</fullName>
        <ecNumber evidence="3 13">3.7.1.2</ecNumber>
    </recommendedName>
    <alternativeName>
        <fullName evidence="13">Fumarylacetoacetate hydrolase</fullName>
    </alternativeName>
</protein>
<name>A0A9P9XM37_9PEZI</name>
<feature type="binding site" evidence="12">
    <location>
        <position position="262"/>
    </location>
    <ligand>
        <name>Mg(2+)</name>
        <dbReference type="ChEBI" id="CHEBI:18420"/>
    </ligand>
</feature>
<dbReference type="SUPFAM" id="SSF56529">
    <property type="entry name" value="FAH"/>
    <property type="match status" value="1"/>
</dbReference>
<evidence type="ECO:0000256" key="13">
    <source>
        <dbReference type="RuleBase" id="RU366008"/>
    </source>
</evidence>
<comment type="caution">
    <text evidence="16">The sequence shown here is derived from an EMBL/GenBank/DDBJ whole genome shotgun (WGS) entry which is preliminary data.</text>
</comment>
<dbReference type="NCBIfam" id="TIGR01266">
    <property type="entry name" value="fum_ac_acetase"/>
    <property type="match status" value="1"/>
</dbReference>
<dbReference type="GO" id="GO:0006559">
    <property type="term" value="P:L-phenylalanine catabolic process"/>
    <property type="evidence" value="ECO:0007669"/>
    <property type="project" value="UniProtKB-UniRule"/>
</dbReference>
<feature type="binding site" evidence="12">
    <location>
        <position position="208"/>
    </location>
    <ligand>
        <name>Ca(2+)</name>
        <dbReference type="ChEBI" id="CHEBI:29108"/>
    </ligand>
</feature>
<dbReference type="InterPro" id="IPR036663">
    <property type="entry name" value="Fumarylacetoacetase_C_sf"/>
</dbReference>
<dbReference type="EMBL" id="SDAQ01000010">
    <property type="protein sequence ID" value="KAI3556946.1"/>
    <property type="molecule type" value="Genomic_DNA"/>
</dbReference>
<evidence type="ECO:0000256" key="10">
    <source>
        <dbReference type="PIRSR" id="PIRSR605959-1"/>
    </source>
</evidence>
<feature type="binding site" evidence="11">
    <location>
        <position position="253"/>
    </location>
    <ligand>
        <name>substrate</name>
    </ligand>
</feature>
<feature type="binding site" evidence="12">
    <location>
        <position position="266"/>
    </location>
    <ligand>
        <name>Mg(2+)</name>
        <dbReference type="ChEBI" id="CHEBI:18420"/>
    </ligand>
</feature>
<comment type="catalytic activity">
    <reaction evidence="13">
        <text>4-fumarylacetoacetate + H2O = acetoacetate + fumarate + H(+)</text>
        <dbReference type="Rhea" id="RHEA:10244"/>
        <dbReference type="ChEBI" id="CHEBI:13705"/>
        <dbReference type="ChEBI" id="CHEBI:15377"/>
        <dbReference type="ChEBI" id="CHEBI:15378"/>
        <dbReference type="ChEBI" id="CHEBI:18034"/>
        <dbReference type="ChEBI" id="CHEBI:29806"/>
        <dbReference type="EC" id="3.7.1.2"/>
    </reaction>
</comment>
<dbReference type="Pfam" id="PF01557">
    <property type="entry name" value="FAA_hydrolase"/>
    <property type="match status" value="1"/>
</dbReference>
<dbReference type="GO" id="GO:0006572">
    <property type="term" value="P:L-tyrosine catabolic process"/>
    <property type="evidence" value="ECO:0007669"/>
    <property type="project" value="UniProtKB-UniRule"/>
</dbReference>
<evidence type="ECO:0000256" key="4">
    <source>
        <dbReference type="ARBA" id="ARBA00022723"/>
    </source>
</evidence>
<proteinExistence type="inferred from homology"/>
<feature type="domain" description="Fumarylacetoacetase N-terminal" evidence="15">
    <location>
        <begin position="17"/>
        <end position="126"/>
    </location>
</feature>
<feature type="domain" description="Fumarylacetoacetase-like C-terminal" evidence="14">
    <location>
        <begin position="137"/>
        <end position="407"/>
    </location>
</feature>
<comment type="similarity">
    <text evidence="2 13">Belongs to the FAH family.</text>
</comment>
<dbReference type="InterPro" id="IPR036462">
    <property type="entry name" value="Fumarylacetoacetase_N_sf"/>
</dbReference>
<dbReference type="InterPro" id="IPR011234">
    <property type="entry name" value="Fumarylacetoacetase-like_C"/>
</dbReference>
<keyword evidence="7 12" id="KW-0460">Magnesium</keyword>
<evidence type="ECO:0000259" key="15">
    <source>
        <dbReference type="Pfam" id="PF09298"/>
    </source>
</evidence>
<accession>A0A9P9XM37</accession>
<feature type="binding site" evidence="12">
    <location>
        <position position="242"/>
    </location>
    <ligand>
        <name>Ca(2+)</name>
        <dbReference type="ChEBI" id="CHEBI:29108"/>
    </ligand>
</feature>
<dbReference type="Gene3D" id="3.90.850.10">
    <property type="entry name" value="Fumarylacetoacetase-like, C-terminal domain"/>
    <property type="match status" value="1"/>
</dbReference>
<evidence type="ECO:0000256" key="8">
    <source>
        <dbReference type="ARBA" id="ARBA00022878"/>
    </source>
</evidence>
<evidence type="ECO:0000256" key="6">
    <source>
        <dbReference type="ARBA" id="ARBA00022837"/>
    </source>
</evidence>
<sequence>MKSWLPIPPRSHFSLLNIPFGVISSKDKQLHRPAIAIGEHILDLDAFATGGGFSKAANVSAEHAKTFSQPTLNAFAELGRPVHRAVRSYLQDIFLNDTAHPDVLKDNEPLKKAALRPISEVSMHLPFAIGDYTDFFAGRNHAHNVGVLFRGPANALQPNYSHLPVAYHGRASSVVVSGTPLRRPWGQALPAPGATEPVFRPCARLDIELEMGMFISKPNDLGSPVSVKDADEHIFGYVLMNDWSARDIQQWEYVPLGPFNAKNFGTTISAWVVLADALEPFRTKGLENETQLQKYLQEDRSDNVLDIKLEVTLAPSEGEETTVTRTSAKNLLWSWPQMVAHHSISGCNLRAGDLLGSGTISGDQAGTQGSLLEQSQGGKVPIKLNGGQERKFIQDGDTVVIRGWAGEQDGQLVGFGECVGQILPPIAM</sequence>
<dbReference type="EC" id="3.7.1.2" evidence="3 13"/>
<feature type="binding site" evidence="11">
    <location>
        <position position="136"/>
    </location>
    <ligand>
        <name>substrate</name>
    </ligand>
</feature>
<dbReference type="AlphaFoldDB" id="A0A9P9XM37"/>
<dbReference type="Gene3D" id="2.30.30.230">
    <property type="entry name" value="Fumarylacetoacetase, N-terminal domain"/>
    <property type="match status" value="1"/>
</dbReference>
<gene>
    <name evidence="16" type="ORF">CABS02_02953</name>
</gene>
<keyword evidence="9 13" id="KW-0585">Phenylalanine catabolism</keyword>
<keyword evidence="4 12" id="KW-0479">Metal-binding</keyword>
<feature type="active site" description="Proton acceptor" evidence="10">
    <location>
        <position position="141"/>
    </location>
</feature>
<keyword evidence="17" id="KW-1185">Reference proteome</keyword>
<feature type="binding site" evidence="11">
    <location>
        <position position="359"/>
    </location>
    <ligand>
        <name>substrate</name>
    </ligand>
</feature>
<dbReference type="InterPro" id="IPR015377">
    <property type="entry name" value="Fumarylacetoacetase_N"/>
</dbReference>
<keyword evidence="5 13" id="KW-0378">Hydrolase</keyword>
<dbReference type="SUPFAM" id="SSF63433">
    <property type="entry name" value="Fumarylacetoacetate hydrolase, FAH, N-terminal domain"/>
    <property type="match status" value="1"/>
</dbReference>
<evidence type="ECO:0000256" key="12">
    <source>
        <dbReference type="PIRSR" id="PIRSR605959-3"/>
    </source>
</evidence>
<evidence type="ECO:0000256" key="1">
    <source>
        <dbReference type="ARBA" id="ARBA00004782"/>
    </source>
</evidence>
<feature type="binding site" evidence="12">
    <location>
        <position position="134"/>
    </location>
    <ligand>
        <name>Ca(2+)</name>
        <dbReference type="ChEBI" id="CHEBI:29108"/>
    </ligand>
</feature>
<dbReference type="GO" id="GO:0046872">
    <property type="term" value="F:metal ion binding"/>
    <property type="evidence" value="ECO:0007669"/>
    <property type="project" value="UniProtKB-UniRule"/>
</dbReference>
<evidence type="ECO:0000256" key="11">
    <source>
        <dbReference type="PIRSR" id="PIRSR605959-2"/>
    </source>
</evidence>
<evidence type="ECO:0000256" key="3">
    <source>
        <dbReference type="ARBA" id="ARBA00012094"/>
    </source>
</evidence>
<reference evidence="16" key="1">
    <citation type="submission" date="2019-01" db="EMBL/GenBank/DDBJ databases">
        <title>Colletotrichum abscissum LGMF1257.</title>
        <authorList>
            <person name="Baroncelli R."/>
        </authorList>
    </citation>
    <scope>NUCLEOTIDE SEQUENCE</scope>
    <source>
        <strain evidence="16">Ca142</strain>
    </source>
</reference>
<dbReference type="GO" id="GO:0004334">
    <property type="term" value="F:fumarylacetoacetase activity"/>
    <property type="evidence" value="ECO:0007669"/>
    <property type="project" value="UniProtKB-UniRule"/>
</dbReference>
<dbReference type="Proteomes" id="UP001056436">
    <property type="component" value="Unassembled WGS sequence"/>
</dbReference>
<dbReference type="InterPro" id="IPR005959">
    <property type="entry name" value="Fumarylacetoacetase"/>
</dbReference>
<feature type="binding site" evidence="11">
    <location>
        <position position="150"/>
    </location>
    <ligand>
        <name>substrate</name>
    </ligand>
</feature>
<dbReference type="PANTHER" id="PTHR43069">
    <property type="entry name" value="FUMARYLACETOACETASE"/>
    <property type="match status" value="1"/>
</dbReference>
<dbReference type="GO" id="GO:1902000">
    <property type="term" value="P:homogentisate catabolic process"/>
    <property type="evidence" value="ECO:0007669"/>
    <property type="project" value="TreeGrafter"/>
</dbReference>
<evidence type="ECO:0000256" key="2">
    <source>
        <dbReference type="ARBA" id="ARBA00010211"/>
    </source>
</evidence>
<evidence type="ECO:0000256" key="5">
    <source>
        <dbReference type="ARBA" id="ARBA00022801"/>
    </source>
</evidence>
<dbReference type="OrthoDB" id="9971669at2759"/>
<organism evidence="16 17">
    <name type="scientific">Colletotrichum abscissum</name>
    <dbReference type="NCBI Taxonomy" id="1671311"/>
    <lineage>
        <taxon>Eukaryota</taxon>
        <taxon>Fungi</taxon>
        <taxon>Dikarya</taxon>
        <taxon>Ascomycota</taxon>
        <taxon>Pezizomycotina</taxon>
        <taxon>Sordariomycetes</taxon>
        <taxon>Hypocreomycetidae</taxon>
        <taxon>Glomerellales</taxon>
        <taxon>Glomerellaceae</taxon>
        <taxon>Colletotrichum</taxon>
        <taxon>Colletotrichum acutatum species complex</taxon>
    </lineage>
</organism>
<evidence type="ECO:0000256" key="9">
    <source>
        <dbReference type="ARBA" id="ARBA00023232"/>
    </source>
</evidence>
<evidence type="ECO:0000259" key="14">
    <source>
        <dbReference type="Pfam" id="PF01557"/>
    </source>
</evidence>
<keyword evidence="8 13" id="KW-0828">Tyrosine catabolism</keyword>
<dbReference type="Pfam" id="PF09298">
    <property type="entry name" value="FAA_hydrolase_N"/>
    <property type="match status" value="1"/>
</dbReference>
<comment type="cofactor">
    <cofactor evidence="13">
        <name>Mg(2+)</name>
        <dbReference type="ChEBI" id="CHEBI:18420"/>
    </cofactor>
    <cofactor evidence="13">
        <name>Ca(2+)</name>
        <dbReference type="ChEBI" id="CHEBI:29108"/>
    </cofactor>
</comment>
<feature type="binding site" evidence="12">
    <location>
        <position position="242"/>
    </location>
    <ligand>
        <name>Mg(2+)</name>
        <dbReference type="ChEBI" id="CHEBI:18420"/>
    </ligand>
</feature>
<keyword evidence="6 12" id="KW-0106">Calcium</keyword>